<dbReference type="InterPro" id="IPR050364">
    <property type="entry name" value="Cytochrome_P450_fung"/>
</dbReference>
<proteinExistence type="inferred from homology"/>
<evidence type="ECO:0000313" key="11">
    <source>
        <dbReference type="EMBL" id="TFK33964.1"/>
    </source>
</evidence>
<dbReference type="InterPro" id="IPR036396">
    <property type="entry name" value="Cyt_P450_sf"/>
</dbReference>
<dbReference type="PANTHER" id="PTHR46300:SF7">
    <property type="entry name" value="P450, PUTATIVE (EUROFUNG)-RELATED"/>
    <property type="match status" value="1"/>
</dbReference>
<keyword evidence="12" id="KW-1185">Reference proteome</keyword>
<keyword evidence="7 9" id="KW-0408">Iron</keyword>
<reference evidence="11 12" key="1">
    <citation type="journal article" date="2019" name="Nat. Ecol. Evol.">
        <title>Megaphylogeny resolves global patterns of mushroom evolution.</title>
        <authorList>
            <person name="Varga T."/>
            <person name="Krizsan K."/>
            <person name="Foldi C."/>
            <person name="Dima B."/>
            <person name="Sanchez-Garcia M."/>
            <person name="Sanchez-Ramirez S."/>
            <person name="Szollosi G.J."/>
            <person name="Szarkandi J.G."/>
            <person name="Papp V."/>
            <person name="Albert L."/>
            <person name="Andreopoulos W."/>
            <person name="Angelini C."/>
            <person name="Antonin V."/>
            <person name="Barry K.W."/>
            <person name="Bougher N.L."/>
            <person name="Buchanan P."/>
            <person name="Buyck B."/>
            <person name="Bense V."/>
            <person name="Catcheside P."/>
            <person name="Chovatia M."/>
            <person name="Cooper J."/>
            <person name="Damon W."/>
            <person name="Desjardin D."/>
            <person name="Finy P."/>
            <person name="Geml J."/>
            <person name="Haridas S."/>
            <person name="Hughes K."/>
            <person name="Justo A."/>
            <person name="Karasinski D."/>
            <person name="Kautmanova I."/>
            <person name="Kiss B."/>
            <person name="Kocsube S."/>
            <person name="Kotiranta H."/>
            <person name="LaButti K.M."/>
            <person name="Lechner B.E."/>
            <person name="Liimatainen K."/>
            <person name="Lipzen A."/>
            <person name="Lukacs Z."/>
            <person name="Mihaltcheva S."/>
            <person name="Morgado L.N."/>
            <person name="Niskanen T."/>
            <person name="Noordeloos M.E."/>
            <person name="Ohm R.A."/>
            <person name="Ortiz-Santana B."/>
            <person name="Ovrebo C."/>
            <person name="Racz N."/>
            <person name="Riley R."/>
            <person name="Savchenko A."/>
            <person name="Shiryaev A."/>
            <person name="Soop K."/>
            <person name="Spirin V."/>
            <person name="Szebenyi C."/>
            <person name="Tomsovsky M."/>
            <person name="Tulloss R.E."/>
            <person name="Uehling J."/>
            <person name="Grigoriev I.V."/>
            <person name="Vagvolgyi C."/>
            <person name="Papp T."/>
            <person name="Martin F.M."/>
            <person name="Miettinen O."/>
            <person name="Hibbett D.S."/>
            <person name="Nagy L.G."/>
        </authorList>
    </citation>
    <scope>NUCLEOTIDE SEQUENCE [LARGE SCALE GENOMIC DNA]</scope>
    <source>
        <strain evidence="11 12">CBS 166.37</strain>
    </source>
</reference>
<name>A0A5C3LLH9_9AGAR</name>
<dbReference type="PROSITE" id="PS00086">
    <property type="entry name" value="CYTOCHROME_P450"/>
    <property type="match status" value="1"/>
</dbReference>
<comment type="cofactor">
    <cofactor evidence="1 9">
        <name>heme</name>
        <dbReference type="ChEBI" id="CHEBI:30413"/>
    </cofactor>
</comment>
<evidence type="ECO:0000256" key="5">
    <source>
        <dbReference type="ARBA" id="ARBA00022723"/>
    </source>
</evidence>
<dbReference type="GO" id="GO:0005506">
    <property type="term" value="F:iron ion binding"/>
    <property type="evidence" value="ECO:0007669"/>
    <property type="project" value="InterPro"/>
</dbReference>
<comment type="pathway">
    <text evidence="2">Secondary metabolite biosynthesis.</text>
</comment>
<evidence type="ECO:0000313" key="12">
    <source>
        <dbReference type="Proteomes" id="UP000308652"/>
    </source>
</evidence>
<dbReference type="InterPro" id="IPR001128">
    <property type="entry name" value="Cyt_P450"/>
</dbReference>
<keyword evidence="5 9" id="KW-0479">Metal-binding</keyword>
<evidence type="ECO:0000256" key="4">
    <source>
        <dbReference type="ARBA" id="ARBA00022617"/>
    </source>
</evidence>
<evidence type="ECO:0000256" key="10">
    <source>
        <dbReference type="RuleBase" id="RU000461"/>
    </source>
</evidence>
<dbReference type="GO" id="GO:0004497">
    <property type="term" value="F:monooxygenase activity"/>
    <property type="evidence" value="ECO:0007669"/>
    <property type="project" value="UniProtKB-KW"/>
</dbReference>
<dbReference type="CDD" id="cd11065">
    <property type="entry name" value="CYP64-like"/>
    <property type="match status" value="1"/>
</dbReference>
<dbReference type="Pfam" id="PF00067">
    <property type="entry name" value="p450"/>
    <property type="match status" value="1"/>
</dbReference>
<protein>
    <submittedName>
        <fullName evidence="11">Cytochrome P450</fullName>
    </submittedName>
</protein>
<dbReference type="STRING" id="68775.A0A5C3LLH9"/>
<dbReference type="InterPro" id="IPR002401">
    <property type="entry name" value="Cyt_P450_E_grp-I"/>
</dbReference>
<dbReference type="GO" id="GO:0020037">
    <property type="term" value="F:heme binding"/>
    <property type="evidence" value="ECO:0007669"/>
    <property type="project" value="InterPro"/>
</dbReference>
<dbReference type="PANTHER" id="PTHR46300">
    <property type="entry name" value="P450, PUTATIVE (EUROFUNG)-RELATED-RELATED"/>
    <property type="match status" value="1"/>
</dbReference>
<feature type="binding site" description="axial binding residue" evidence="9">
    <location>
        <position position="437"/>
    </location>
    <ligand>
        <name>heme</name>
        <dbReference type="ChEBI" id="CHEBI:30413"/>
    </ligand>
    <ligandPart>
        <name>Fe</name>
        <dbReference type="ChEBI" id="CHEBI:18248"/>
    </ligandPart>
</feature>
<evidence type="ECO:0000256" key="7">
    <source>
        <dbReference type="ARBA" id="ARBA00023004"/>
    </source>
</evidence>
<keyword evidence="6 10" id="KW-0560">Oxidoreductase</keyword>
<dbReference type="OrthoDB" id="2789670at2759"/>
<dbReference type="EMBL" id="ML213638">
    <property type="protein sequence ID" value="TFK33964.1"/>
    <property type="molecule type" value="Genomic_DNA"/>
</dbReference>
<dbReference type="InterPro" id="IPR017972">
    <property type="entry name" value="Cyt_P450_CS"/>
</dbReference>
<organism evidence="11 12">
    <name type="scientific">Crucibulum laeve</name>
    <dbReference type="NCBI Taxonomy" id="68775"/>
    <lineage>
        <taxon>Eukaryota</taxon>
        <taxon>Fungi</taxon>
        <taxon>Dikarya</taxon>
        <taxon>Basidiomycota</taxon>
        <taxon>Agaricomycotina</taxon>
        <taxon>Agaricomycetes</taxon>
        <taxon>Agaricomycetidae</taxon>
        <taxon>Agaricales</taxon>
        <taxon>Agaricineae</taxon>
        <taxon>Nidulariaceae</taxon>
        <taxon>Crucibulum</taxon>
    </lineage>
</organism>
<accession>A0A5C3LLH9</accession>
<keyword evidence="8 10" id="KW-0503">Monooxygenase</keyword>
<dbReference type="Gene3D" id="1.10.630.10">
    <property type="entry name" value="Cytochrome P450"/>
    <property type="match status" value="1"/>
</dbReference>
<sequence>MHHYDILAYIAAAWLAIFLYRKRYRRLLPLPPGPAKLPIVGNLFDIPVDLGWLKYHEWCQKLGTDIIHLDIAGTSIIVLDSYEAAWELFEKRSSIYSGKPSLPMVTELMGYDFNSSLLQYGTREHRRLLHHAFHPGAIATFRPHALKTTHALLCRFLDNDGEDVCQDIRQWAGEFSISVAYGLDVKPKNDPYIELTEDGNRTMLFAALPGKFLVNTIPILKYVPEWMPGAGFKRQAKEWRKHARKMLDAPYEAAKRNLRNTGGRASFSVLGLEKLNLTETMSHEEENVQGVAGTLYAALSDSTASALASCILLLMDHPEVFKRAQVEVDSILQPGHLPDFGDMESLPYIMAIIKETMRLRVIVPLVPHMAQAEDEYNGYRIPKDSIVIANAWAMLQDEATYPNPTSFNPDRFMKDGKLNPEVKDPGHATWGFGRRICPGRYLALEILWIGVTCLVSTFDISKAVDKDGKVVELSHEYEAGFITKPLPFKCSFKARSKAAADMIRTASGNDH</sequence>
<comment type="similarity">
    <text evidence="3 10">Belongs to the cytochrome P450 family.</text>
</comment>
<dbReference type="PRINTS" id="PR00463">
    <property type="entry name" value="EP450I"/>
</dbReference>
<evidence type="ECO:0000256" key="9">
    <source>
        <dbReference type="PIRSR" id="PIRSR602401-1"/>
    </source>
</evidence>
<gene>
    <name evidence="11" type="ORF">BDQ12DRAFT_690370</name>
</gene>
<evidence type="ECO:0000256" key="1">
    <source>
        <dbReference type="ARBA" id="ARBA00001971"/>
    </source>
</evidence>
<evidence type="ECO:0000256" key="2">
    <source>
        <dbReference type="ARBA" id="ARBA00005179"/>
    </source>
</evidence>
<dbReference type="Proteomes" id="UP000308652">
    <property type="component" value="Unassembled WGS sequence"/>
</dbReference>
<dbReference type="AlphaFoldDB" id="A0A5C3LLH9"/>
<dbReference type="GO" id="GO:0016705">
    <property type="term" value="F:oxidoreductase activity, acting on paired donors, with incorporation or reduction of molecular oxygen"/>
    <property type="evidence" value="ECO:0007669"/>
    <property type="project" value="InterPro"/>
</dbReference>
<evidence type="ECO:0000256" key="8">
    <source>
        <dbReference type="ARBA" id="ARBA00023033"/>
    </source>
</evidence>
<dbReference type="SUPFAM" id="SSF48264">
    <property type="entry name" value="Cytochrome P450"/>
    <property type="match status" value="1"/>
</dbReference>
<evidence type="ECO:0000256" key="6">
    <source>
        <dbReference type="ARBA" id="ARBA00023002"/>
    </source>
</evidence>
<evidence type="ECO:0000256" key="3">
    <source>
        <dbReference type="ARBA" id="ARBA00010617"/>
    </source>
</evidence>
<keyword evidence="4 9" id="KW-0349">Heme</keyword>